<evidence type="ECO:0000259" key="3">
    <source>
        <dbReference type="PROSITE" id="PS51782"/>
    </source>
</evidence>
<dbReference type="Gene3D" id="3.10.350.10">
    <property type="entry name" value="LysM domain"/>
    <property type="match status" value="1"/>
</dbReference>
<dbReference type="SMART" id="SM00257">
    <property type="entry name" value="LysM"/>
    <property type="match status" value="1"/>
</dbReference>
<dbReference type="InterPro" id="IPR036779">
    <property type="entry name" value="LysM_dom_sf"/>
</dbReference>
<dbReference type="SUPFAM" id="SSF54106">
    <property type="entry name" value="LysM domain"/>
    <property type="match status" value="1"/>
</dbReference>
<gene>
    <name evidence="4" type="ORF">QJS10_CPB11g01022</name>
</gene>
<feature type="domain" description="LysM" evidence="3">
    <location>
        <begin position="38"/>
        <end position="82"/>
    </location>
</feature>
<dbReference type="AlphaFoldDB" id="A0AAV9DVX9"/>
<dbReference type="Pfam" id="PF01476">
    <property type="entry name" value="LysM"/>
    <property type="match status" value="1"/>
</dbReference>
<dbReference type="GO" id="GO:0008061">
    <property type="term" value="F:chitin binding"/>
    <property type="evidence" value="ECO:0007669"/>
    <property type="project" value="UniProtKB-KW"/>
</dbReference>
<dbReference type="InterPro" id="IPR018392">
    <property type="entry name" value="LysM"/>
</dbReference>
<reference evidence="4" key="2">
    <citation type="submission" date="2023-06" db="EMBL/GenBank/DDBJ databases">
        <authorList>
            <person name="Ma L."/>
            <person name="Liu K.-W."/>
            <person name="Li Z."/>
            <person name="Hsiao Y.-Y."/>
            <person name="Qi Y."/>
            <person name="Fu T."/>
            <person name="Tang G."/>
            <person name="Zhang D."/>
            <person name="Sun W.-H."/>
            <person name="Liu D.-K."/>
            <person name="Li Y."/>
            <person name="Chen G.-Z."/>
            <person name="Liu X.-D."/>
            <person name="Liao X.-Y."/>
            <person name="Jiang Y.-T."/>
            <person name="Yu X."/>
            <person name="Hao Y."/>
            <person name="Huang J."/>
            <person name="Zhao X.-W."/>
            <person name="Ke S."/>
            <person name="Chen Y.-Y."/>
            <person name="Wu W.-L."/>
            <person name="Hsu J.-L."/>
            <person name="Lin Y.-F."/>
            <person name="Huang M.-D."/>
            <person name="Li C.-Y."/>
            <person name="Huang L."/>
            <person name="Wang Z.-W."/>
            <person name="Zhao X."/>
            <person name="Zhong W.-Y."/>
            <person name="Peng D.-H."/>
            <person name="Ahmad S."/>
            <person name="Lan S."/>
            <person name="Zhang J.-S."/>
            <person name="Tsai W.-C."/>
            <person name="Van De Peer Y."/>
            <person name="Liu Z.-J."/>
        </authorList>
    </citation>
    <scope>NUCLEOTIDE SEQUENCE</scope>
    <source>
        <strain evidence="4">CP</strain>
        <tissue evidence="4">Leaves</tissue>
    </source>
</reference>
<comment type="caution">
    <text evidence="4">The sequence shown here is derived from an EMBL/GenBank/DDBJ whole genome shotgun (WGS) entry which is preliminary data.</text>
</comment>
<name>A0AAV9DVX9_ACOCL</name>
<dbReference type="PANTHER" id="PTHR34997:SF1">
    <property type="entry name" value="PEPTIDOGLYCAN-BINDING LYSIN DOMAIN"/>
    <property type="match status" value="1"/>
</dbReference>
<proteinExistence type="predicted"/>
<dbReference type="Proteomes" id="UP001180020">
    <property type="component" value="Unassembled WGS sequence"/>
</dbReference>
<protein>
    <recommendedName>
        <fullName evidence="3">LysM domain-containing protein</fullName>
    </recommendedName>
</protein>
<evidence type="ECO:0000313" key="5">
    <source>
        <dbReference type="Proteomes" id="UP001180020"/>
    </source>
</evidence>
<dbReference type="PROSITE" id="PS51782">
    <property type="entry name" value="LYSM"/>
    <property type="match status" value="1"/>
</dbReference>
<accession>A0AAV9DVX9</accession>
<organism evidence="4 5">
    <name type="scientific">Acorus calamus</name>
    <name type="common">Sweet flag</name>
    <dbReference type="NCBI Taxonomy" id="4465"/>
    <lineage>
        <taxon>Eukaryota</taxon>
        <taxon>Viridiplantae</taxon>
        <taxon>Streptophyta</taxon>
        <taxon>Embryophyta</taxon>
        <taxon>Tracheophyta</taxon>
        <taxon>Spermatophyta</taxon>
        <taxon>Magnoliopsida</taxon>
        <taxon>Liliopsida</taxon>
        <taxon>Acoraceae</taxon>
        <taxon>Acorus</taxon>
    </lineage>
</organism>
<dbReference type="InterPro" id="IPR052210">
    <property type="entry name" value="LysM1-like"/>
</dbReference>
<keyword evidence="2" id="KW-0843">Virulence</keyword>
<dbReference type="EMBL" id="JAUJYO010000011">
    <property type="protein sequence ID" value="KAK1304653.1"/>
    <property type="molecule type" value="Genomic_DNA"/>
</dbReference>
<evidence type="ECO:0000256" key="2">
    <source>
        <dbReference type="ARBA" id="ARBA00023026"/>
    </source>
</evidence>
<sequence>MVEVGEESGRRSGCWNLDGRVYRPLKVGFTKPAPQCFSVYGVESGDTCFAIRQEFNLTAAEFGAVNPNLECDKLFPGQWLCVVGRA</sequence>
<keyword evidence="1" id="KW-0147">Chitin-binding</keyword>
<evidence type="ECO:0000256" key="1">
    <source>
        <dbReference type="ARBA" id="ARBA00022669"/>
    </source>
</evidence>
<keyword evidence="5" id="KW-1185">Reference proteome</keyword>
<dbReference type="CDD" id="cd00118">
    <property type="entry name" value="LysM"/>
    <property type="match status" value="1"/>
</dbReference>
<dbReference type="PANTHER" id="PTHR34997">
    <property type="entry name" value="AM15"/>
    <property type="match status" value="1"/>
</dbReference>
<evidence type="ECO:0000313" key="4">
    <source>
        <dbReference type="EMBL" id="KAK1304653.1"/>
    </source>
</evidence>
<reference evidence="4" key="1">
    <citation type="journal article" date="2023" name="Nat. Commun.">
        <title>Diploid and tetraploid genomes of Acorus and the evolution of monocots.</title>
        <authorList>
            <person name="Ma L."/>
            <person name="Liu K.W."/>
            <person name="Li Z."/>
            <person name="Hsiao Y.Y."/>
            <person name="Qi Y."/>
            <person name="Fu T."/>
            <person name="Tang G.D."/>
            <person name="Zhang D."/>
            <person name="Sun W.H."/>
            <person name="Liu D.K."/>
            <person name="Li Y."/>
            <person name="Chen G.Z."/>
            <person name="Liu X.D."/>
            <person name="Liao X.Y."/>
            <person name="Jiang Y.T."/>
            <person name="Yu X."/>
            <person name="Hao Y."/>
            <person name="Huang J."/>
            <person name="Zhao X.W."/>
            <person name="Ke S."/>
            <person name="Chen Y.Y."/>
            <person name="Wu W.L."/>
            <person name="Hsu J.L."/>
            <person name="Lin Y.F."/>
            <person name="Huang M.D."/>
            <person name="Li C.Y."/>
            <person name="Huang L."/>
            <person name="Wang Z.W."/>
            <person name="Zhao X."/>
            <person name="Zhong W.Y."/>
            <person name="Peng D.H."/>
            <person name="Ahmad S."/>
            <person name="Lan S."/>
            <person name="Zhang J.S."/>
            <person name="Tsai W.C."/>
            <person name="Van de Peer Y."/>
            <person name="Liu Z.J."/>
        </authorList>
    </citation>
    <scope>NUCLEOTIDE SEQUENCE</scope>
    <source>
        <strain evidence="4">CP</strain>
    </source>
</reference>